<evidence type="ECO:0000259" key="8">
    <source>
        <dbReference type="PROSITE" id="PS50268"/>
    </source>
</evidence>
<gene>
    <name evidence="9" type="ORF">NBR_LOCUS5103</name>
</gene>
<dbReference type="WBParaSite" id="NBR_0000510201-mRNA-1">
    <property type="protein sequence ID" value="NBR_0000510201-mRNA-1"/>
    <property type="gene ID" value="NBR_0000510201"/>
</dbReference>
<keyword evidence="4 7" id="KW-0106">Calcium</keyword>
<dbReference type="EMBL" id="UYSL01011308">
    <property type="protein sequence ID" value="VDL68692.1"/>
    <property type="molecule type" value="Genomic_DNA"/>
</dbReference>
<reference evidence="9 10" key="2">
    <citation type="submission" date="2018-11" db="EMBL/GenBank/DDBJ databases">
        <authorList>
            <consortium name="Pathogen Informatics"/>
        </authorList>
    </citation>
    <scope>NUCLEOTIDE SEQUENCE [LARGE SCALE GENOMIC DNA]</scope>
</reference>
<dbReference type="Proteomes" id="UP000271162">
    <property type="component" value="Unassembled WGS sequence"/>
</dbReference>
<keyword evidence="5" id="KW-1133">Transmembrane helix</keyword>
<organism evidence="11">
    <name type="scientific">Nippostrongylus brasiliensis</name>
    <name type="common">Rat hookworm</name>
    <dbReference type="NCBI Taxonomy" id="27835"/>
    <lineage>
        <taxon>Eukaryota</taxon>
        <taxon>Metazoa</taxon>
        <taxon>Ecdysozoa</taxon>
        <taxon>Nematoda</taxon>
        <taxon>Chromadorea</taxon>
        <taxon>Rhabditida</taxon>
        <taxon>Rhabditina</taxon>
        <taxon>Rhabditomorpha</taxon>
        <taxon>Strongyloidea</taxon>
        <taxon>Heligmosomidae</taxon>
        <taxon>Nippostrongylus</taxon>
    </lineage>
</organism>
<protein>
    <submittedName>
        <fullName evidence="11">CA domain-containing protein</fullName>
    </submittedName>
</protein>
<dbReference type="STRING" id="27835.A0A0N4XRF0"/>
<evidence type="ECO:0000313" key="9">
    <source>
        <dbReference type="EMBL" id="VDL68692.1"/>
    </source>
</evidence>
<dbReference type="InterPro" id="IPR002126">
    <property type="entry name" value="Cadherin-like_dom"/>
</dbReference>
<dbReference type="Pfam" id="PF00028">
    <property type="entry name" value="Cadherin"/>
    <property type="match status" value="1"/>
</dbReference>
<evidence type="ECO:0000256" key="6">
    <source>
        <dbReference type="ARBA" id="ARBA00023136"/>
    </source>
</evidence>
<comment type="subcellular location">
    <subcellularLocation>
        <location evidence="1">Membrane</location>
    </subcellularLocation>
</comment>
<dbReference type="InterPro" id="IPR020894">
    <property type="entry name" value="Cadherin_CS"/>
</dbReference>
<dbReference type="InterPro" id="IPR015919">
    <property type="entry name" value="Cadherin-like_sf"/>
</dbReference>
<dbReference type="CDD" id="cd11304">
    <property type="entry name" value="Cadherin_repeat"/>
    <property type="match status" value="1"/>
</dbReference>
<dbReference type="SMART" id="SM00112">
    <property type="entry name" value="CA"/>
    <property type="match status" value="1"/>
</dbReference>
<keyword evidence="3" id="KW-0677">Repeat</keyword>
<dbReference type="GO" id="GO:0005886">
    <property type="term" value="C:plasma membrane"/>
    <property type="evidence" value="ECO:0007669"/>
    <property type="project" value="InterPro"/>
</dbReference>
<keyword evidence="6" id="KW-0472">Membrane</keyword>
<evidence type="ECO:0000256" key="4">
    <source>
        <dbReference type="ARBA" id="ARBA00022837"/>
    </source>
</evidence>
<feature type="domain" description="Cadherin" evidence="8">
    <location>
        <begin position="1"/>
        <end position="91"/>
    </location>
</feature>
<keyword evidence="10" id="KW-1185">Reference proteome</keyword>
<name>A0A0N4XRF0_NIPBR</name>
<evidence type="ECO:0000256" key="2">
    <source>
        <dbReference type="ARBA" id="ARBA00022692"/>
    </source>
</evidence>
<dbReference type="GO" id="GO:0005509">
    <property type="term" value="F:calcium ion binding"/>
    <property type="evidence" value="ECO:0007669"/>
    <property type="project" value="UniProtKB-UniRule"/>
</dbReference>
<keyword evidence="2" id="KW-0812">Transmembrane</keyword>
<dbReference type="AlphaFoldDB" id="A0A0N4XRF0"/>
<dbReference type="PANTHER" id="PTHR24026">
    <property type="entry name" value="FAT ATYPICAL CADHERIN-RELATED"/>
    <property type="match status" value="1"/>
</dbReference>
<evidence type="ECO:0000313" key="11">
    <source>
        <dbReference type="WBParaSite" id="NBR_0000510201-mRNA-1"/>
    </source>
</evidence>
<accession>A0A0N4XRF0</accession>
<evidence type="ECO:0000256" key="3">
    <source>
        <dbReference type="ARBA" id="ARBA00022737"/>
    </source>
</evidence>
<dbReference type="PANTHER" id="PTHR24026:SF51">
    <property type="entry name" value="PROTOCADHERIN-LIKE WING POLARITY PROTEIN STAN"/>
    <property type="match status" value="1"/>
</dbReference>
<evidence type="ECO:0000313" key="10">
    <source>
        <dbReference type="Proteomes" id="UP000271162"/>
    </source>
</evidence>
<evidence type="ECO:0000256" key="7">
    <source>
        <dbReference type="PROSITE-ProRule" id="PRU00043"/>
    </source>
</evidence>
<dbReference type="GO" id="GO:0007156">
    <property type="term" value="P:homophilic cell adhesion via plasma membrane adhesion molecules"/>
    <property type="evidence" value="ECO:0007669"/>
    <property type="project" value="InterPro"/>
</dbReference>
<dbReference type="Gene3D" id="2.60.40.60">
    <property type="entry name" value="Cadherins"/>
    <property type="match status" value="1"/>
</dbReference>
<dbReference type="PROSITE" id="PS00232">
    <property type="entry name" value="CADHERIN_1"/>
    <property type="match status" value="1"/>
</dbReference>
<proteinExistence type="predicted"/>
<evidence type="ECO:0000256" key="1">
    <source>
        <dbReference type="ARBA" id="ARBA00004370"/>
    </source>
</evidence>
<dbReference type="PROSITE" id="PS50268">
    <property type="entry name" value="CADHERIN_2"/>
    <property type="match status" value="1"/>
</dbReference>
<reference evidence="11" key="1">
    <citation type="submission" date="2017-02" db="UniProtKB">
        <authorList>
            <consortium name="WormBaseParasite"/>
        </authorList>
    </citation>
    <scope>IDENTIFICATION</scope>
</reference>
<evidence type="ECO:0000256" key="5">
    <source>
        <dbReference type="ARBA" id="ARBA00022989"/>
    </source>
</evidence>
<sequence>TIVATDPDEGENAVIQFRIFGGADAKLFDLELDDSQPGVVRILTRAMFDYEAKSNKFYMEVQATSGQLSSTVVVRVHVSDVNDNRPVLPDFIVLINRLESEAPITQVGAVPAL</sequence>
<dbReference type="SUPFAM" id="SSF49313">
    <property type="entry name" value="Cadherin-like"/>
    <property type="match status" value="1"/>
</dbReference>